<organism evidence="1 2">
    <name type="scientific">Leucobacter iarius</name>
    <dbReference type="NCBI Taxonomy" id="333963"/>
    <lineage>
        <taxon>Bacteria</taxon>
        <taxon>Bacillati</taxon>
        <taxon>Actinomycetota</taxon>
        <taxon>Actinomycetes</taxon>
        <taxon>Micrococcales</taxon>
        <taxon>Microbacteriaceae</taxon>
        <taxon>Leucobacter</taxon>
    </lineage>
</organism>
<dbReference type="Pfam" id="PF01663">
    <property type="entry name" value="Phosphodiest"/>
    <property type="match status" value="1"/>
</dbReference>
<dbReference type="Proteomes" id="UP001500851">
    <property type="component" value="Unassembled WGS sequence"/>
</dbReference>
<reference evidence="2" key="1">
    <citation type="journal article" date="2019" name="Int. J. Syst. Evol. Microbiol.">
        <title>The Global Catalogue of Microorganisms (GCM) 10K type strain sequencing project: providing services to taxonomists for standard genome sequencing and annotation.</title>
        <authorList>
            <consortium name="The Broad Institute Genomics Platform"/>
            <consortium name="The Broad Institute Genome Sequencing Center for Infectious Disease"/>
            <person name="Wu L."/>
            <person name="Ma J."/>
        </authorList>
    </citation>
    <scope>NUCLEOTIDE SEQUENCE [LARGE SCALE GENOMIC DNA]</scope>
    <source>
        <strain evidence="2">JCM 14736</strain>
    </source>
</reference>
<dbReference type="InterPro" id="IPR017850">
    <property type="entry name" value="Alkaline_phosphatase_core_sf"/>
</dbReference>
<evidence type="ECO:0000313" key="2">
    <source>
        <dbReference type="Proteomes" id="UP001500851"/>
    </source>
</evidence>
<name>A0ABP4XRK8_9MICO</name>
<dbReference type="PANTHER" id="PTHR10151">
    <property type="entry name" value="ECTONUCLEOTIDE PYROPHOSPHATASE/PHOSPHODIESTERASE"/>
    <property type="match status" value="1"/>
</dbReference>
<comment type="caution">
    <text evidence="1">The sequence shown here is derived from an EMBL/GenBank/DDBJ whole genome shotgun (WGS) entry which is preliminary data.</text>
</comment>
<dbReference type="EMBL" id="BAAAOB010000002">
    <property type="protein sequence ID" value="GAA1792050.1"/>
    <property type="molecule type" value="Genomic_DNA"/>
</dbReference>
<gene>
    <name evidence="1" type="ORF">GCM10009768_21290</name>
</gene>
<dbReference type="PANTHER" id="PTHR10151:SF120">
    <property type="entry name" value="BIS(5'-ADENOSYL)-TRIPHOSPHATASE"/>
    <property type="match status" value="1"/>
</dbReference>
<dbReference type="InterPro" id="IPR002591">
    <property type="entry name" value="Phosphodiest/P_Trfase"/>
</dbReference>
<protein>
    <submittedName>
        <fullName evidence="1">Alkaline phosphatase family protein</fullName>
    </submittedName>
</protein>
<dbReference type="SUPFAM" id="SSF53649">
    <property type="entry name" value="Alkaline phosphatase-like"/>
    <property type="match status" value="1"/>
</dbReference>
<sequence>MLPTPTDNGARLAAILPTGLACLAPALGSTAADALDLAFAGAPVPDGDPAPLPGLPELRSLVLIVVDGLGHANLQERAGHARTILSMPGRRIETVAPSTTGAALTTLTTGRLPGSHGLIGYRIRHPELGLVTTLRDWDGIEPIRSWQRAEPLFGLAGRMGARPLAIGRPAHADGGLTSAILSDAEYLGGQRIEDRFALASQAVRGPDPVLAYLYIDELDKAGHEQGWGSDAWLARLEQFDAALDGFLRGLPGGVGVVLTADHGMVDVPQHGQIVLDEDPIPGVALIGGEPRFRSLYLEDGADPESVAREVESRLGKLAWVGTRDAAIADGWFGETGADVVPRLGEVLVAARKQVAFTLRGDDPRALAMVGQHGSLSAEERGIPLRLGGALAGSGFASALARVADRVR</sequence>
<dbReference type="Gene3D" id="3.40.720.10">
    <property type="entry name" value="Alkaline Phosphatase, subunit A"/>
    <property type="match status" value="1"/>
</dbReference>
<evidence type="ECO:0000313" key="1">
    <source>
        <dbReference type="EMBL" id="GAA1792050.1"/>
    </source>
</evidence>
<proteinExistence type="predicted"/>
<keyword evidence="2" id="KW-1185">Reference proteome</keyword>
<dbReference type="RefSeq" id="WP_344032109.1">
    <property type="nucleotide sequence ID" value="NZ_BAAAOB010000002.1"/>
</dbReference>
<accession>A0ABP4XRK8</accession>